<dbReference type="AlphaFoldDB" id="A0A0K8VYC2"/>
<dbReference type="InterPro" id="IPR017972">
    <property type="entry name" value="Cyt_P450_CS"/>
</dbReference>
<dbReference type="InterPro" id="IPR001128">
    <property type="entry name" value="Cyt_P450"/>
</dbReference>
<dbReference type="GO" id="GO:0020037">
    <property type="term" value="F:heme binding"/>
    <property type="evidence" value="ECO:0007669"/>
    <property type="project" value="InterPro"/>
</dbReference>
<dbReference type="GO" id="GO:0016705">
    <property type="term" value="F:oxidoreductase activity, acting on paired donors, with incorporation or reduction of molecular oxygen"/>
    <property type="evidence" value="ECO:0007669"/>
    <property type="project" value="InterPro"/>
</dbReference>
<dbReference type="SUPFAM" id="SSF48264">
    <property type="entry name" value="Cytochrome P450"/>
    <property type="match status" value="1"/>
</dbReference>
<feature type="non-terminal residue" evidence="10">
    <location>
        <position position="1"/>
    </location>
</feature>
<evidence type="ECO:0000256" key="9">
    <source>
        <dbReference type="RuleBase" id="RU000461"/>
    </source>
</evidence>
<dbReference type="OrthoDB" id="3945418at2759"/>
<dbReference type="PANTHER" id="PTHR24279:SF120">
    <property type="entry name" value="CYTOCHROME P450"/>
    <property type="match status" value="1"/>
</dbReference>
<evidence type="ECO:0000256" key="3">
    <source>
        <dbReference type="ARBA" id="ARBA00022617"/>
    </source>
</evidence>
<keyword evidence="4 8" id="KW-0479">Metal-binding</keyword>
<feature type="binding site" description="axial binding residue" evidence="8">
    <location>
        <position position="519"/>
    </location>
    <ligand>
        <name>heme</name>
        <dbReference type="ChEBI" id="CHEBI:30413"/>
    </ligand>
    <ligandPart>
        <name>Fe</name>
        <dbReference type="ChEBI" id="CHEBI:18248"/>
    </ligandPart>
</feature>
<name>A0A0K8VYC2_BACLA</name>
<dbReference type="CDD" id="cd11054">
    <property type="entry name" value="CYP24A1-like"/>
    <property type="match status" value="1"/>
</dbReference>
<evidence type="ECO:0000256" key="2">
    <source>
        <dbReference type="ARBA" id="ARBA00010617"/>
    </source>
</evidence>
<evidence type="ECO:0000256" key="7">
    <source>
        <dbReference type="ARBA" id="ARBA00023033"/>
    </source>
</evidence>
<evidence type="ECO:0000313" key="10">
    <source>
        <dbReference type="EMBL" id="JAI43857.1"/>
    </source>
</evidence>
<dbReference type="PRINTS" id="PR00385">
    <property type="entry name" value="P450"/>
</dbReference>
<accession>A0A0K8VYC2</accession>
<comment type="similarity">
    <text evidence="2 9">Belongs to the cytochrome P450 family.</text>
</comment>
<keyword evidence="3 8" id="KW-0349">Heme</keyword>
<dbReference type="InterPro" id="IPR036396">
    <property type="entry name" value="Cyt_P450_sf"/>
</dbReference>
<dbReference type="PRINTS" id="PR00463">
    <property type="entry name" value="EP450I"/>
</dbReference>
<dbReference type="GO" id="GO:0005506">
    <property type="term" value="F:iron ion binding"/>
    <property type="evidence" value="ECO:0007669"/>
    <property type="project" value="InterPro"/>
</dbReference>
<reference evidence="10" key="1">
    <citation type="submission" date="2015-06" db="EMBL/GenBank/DDBJ databases">
        <authorList>
            <person name="Hoefler B.C."/>
            <person name="Straight P.D."/>
        </authorList>
    </citation>
    <scope>NUCLEOTIDE SEQUENCE</scope>
</reference>
<evidence type="ECO:0000256" key="8">
    <source>
        <dbReference type="PIRSR" id="PIRSR602401-1"/>
    </source>
</evidence>
<keyword evidence="7 9" id="KW-0503">Monooxygenase</keyword>
<dbReference type="InterPro" id="IPR002401">
    <property type="entry name" value="Cyt_P450_E_grp-I"/>
</dbReference>
<dbReference type="Gene3D" id="1.10.630.10">
    <property type="entry name" value="Cytochrome P450"/>
    <property type="match status" value="1"/>
</dbReference>
<sequence length="572" mass="65280">LAAAALVLNSKYSNSKMFYAKINCVALSECAGLTKSFTAISKRLLATKQLEDPVCPAQPTITLEQPADASLEWQRARPYSELPQDSVFRLLTKFLPGGRYKNLDSNALEMAMKEDHGDIFVVPAFMGRPSTVVIHNPEDFARVFRNEGVSPIRPFATLRYYRSKLQADFFKQVEGVLTTQGERWSTFRSAVNPLLMQPKNVQMYLGKMAQVNQEFVERIRAIRDRNTQEMPNNFEDYLQCWLLESLSIVTLGKQLGLLRDHSENYEDALKLLAALNTIFTVGFDLEWKPSLWRRVRTPKFRRYLQALDDMQTVTLKYVDEAIANMEAEKKLGIVRPENEMSAFERLLKIDKKIATVMCLDLFLAGINTTTSFATAILLCLAKNPEKQQILRKELMRVLPQKDGDFTADALNNIPYLRACIKEAIRIYPLTVGIVRVTQSDLVLSGYRVPKGSVVNMVFTSLFTNENYFARPKEYLPERWLRSAAMEEGGEQQSGVVCSKSLRPSNPFVYLPFGFGPRVCLGRRVSELEIELGIARLVRNFQIEFNHPIDKPFKSLFVNMPNIPLKFKFTDIE</sequence>
<evidence type="ECO:0000256" key="6">
    <source>
        <dbReference type="ARBA" id="ARBA00023004"/>
    </source>
</evidence>
<gene>
    <name evidence="10" type="primary">Cyp12a5_2</name>
    <name evidence="10" type="ORF">c0_g1_i2</name>
</gene>
<dbReference type="FunFam" id="1.10.630.10:FF:000006">
    <property type="entry name" value="Cytochrome P450 302a1, mitochondrial"/>
    <property type="match status" value="1"/>
</dbReference>
<dbReference type="GO" id="GO:0004497">
    <property type="term" value="F:monooxygenase activity"/>
    <property type="evidence" value="ECO:0007669"/>
    <property type="project" value="UniProtKB-KW"/>
</dbReference>
<keyword evidence="5 9" id="KW-0560">Oxidoreductase</keyword>
<comment type="cofactor">
    <cofactor evidence="1 8">
        <name>heme</name>
        <dbReference type="ChEBI" id="CHEBI:30413"/>
    </cofactor>
</comment>
<evidence type="ECO:0000256" key="5">
    <source>
        <dbReference type="ARBA" id="ARBA00023002"/>
    </source>
</evidence>
<dbReference type="PANTHER" id="PTHR24279">
    <property type="entry name" value="CYTOCHROME P450"/>
    <property type="match status" value="1"/>
</dbReference>
<evidence type="ECO:0000256" key="1">
    <source>
        <dbReference type="ARBA" id="ARBA00001971"/>
    </source>
</evidence>
<organism evidence="10">
    <name type="scientific">Bactrocera latifrons</name>
    <name type="common">Malaysian fruit fly</name>
    <name type="synonym">Chaetodacus latifrons</name>
    <dbReference type="NCBI Taxonomy" id="174628"/>
    <lineage>
        <taxon>Eukaryota</taxon>
        <taxon>Metazoa</taxon>
        <taxon>Ecdysozoa</taxon>
        <taxon>Arthropoda</taxon>
        <taxon>Hexapoda</taxon>
        <taxon>Insecta</taxon>
        <taxon>Pterygota</taxon>
        <taxon>Neoptera</taxon>
        <taxon>Endopterygota</taxon>
        <taxon>Diptera</taxon>
        <taxon>Brachycera</taxon>
        <taxon>Muscomorpha</taxon>
        <taxon>Tephritoidea</taxon>
        <taxon>Tephritidae</taxon>
        <taxon>Bactrocera</taxon>
        <taxon>Bactrocera</taxon>
    </lineage>
</organism>
<dbReference type="EMBL" id="GDHF01008457">
    <property type="protein sequence ID" value="JAI43857.1"/>
    <property type="molecule type" value="Transcribed_RNA"/>
</dbReference>
<proteinExistence type="inferred from homology"/>
<protein>
    <submittedName>
        <fullName evidence="10">Putative cytochrome P450 12a5, mitochondrial</fullName>
    </submittedName>
</protein>
<dbReference type="PROSITE" id="PS00086">
    <property type="entry name" value="CYTOCHROME_P450"/>
    <property type="match status" value="1"/>
</dbReference>
<keyword evidence="6 8" id="KW-0408">Iron</keyword>
<evidence type="ECO:0000256" key="4">
    <source>
        <dbReference type="ARBA" id="ARBA00022723"/>
    </source>
</evidence>
<dbReference type="InterPro" id="IPR050479">
    <property type="entry name" value="CYP11_CYP27_families"/>
</dbReference>
<dbReference type="Pfam" id="PF00067">
    <property type="entry name" value="p450"/>
    <property type="match status" value="1"/>
</dbReference>